<dbReference type="PANTHER" id="PTHR12381:SF41">
    <property type="entry name" value="HETEROGENEOUS NUCLEAR RIBONUCLEOPROTEIN U-LIKE PROTEIN 1"/>
    <property type="match status" value="1"/>
</dbReference>
<feature type="region of interest" description="Disordered" evidence="1">
    <location>
        <begin position="224"/>
        <end position="251"/>
    </location>
</feature>
<dbReference type="AlphaFoldDB" id="A0A7K7LHS3"/>
<dbReference type="SUPFAM" id="SSF52540">
    <property type="entry name" value="P-loop containing nucleoside triphosphate hydrolases"/>
    <property type="match status" value="1"/>
</dbReference>
<accession>A0A7K7LHS3</accession>
<reference evidence="3 4" key="1">
    <citation type="submission" date="2019-09" db="EMBL/GenBank/DDBJ databases">
        <title>Bird 10,000 Genomes (B10K) Project - Family phase.</title>
        <authorList>
            <person name="Zhang G."/>
        </authorList>
    </citation>
    <scope>NUCLEOTIDE SEQUENCE [LARGE SCALE GENOMIC DNA]</scope>
    <source>
        <strain evidence="3">OUT-0051</strain>
        <tissue evidence="3">Kidney</tissue>
    </source>
</reference>
<dbReference type="InterPro" id="IPR027417">
    <property type="entry name" value="P-loop_NTPase"/>
</dbReference>
<dbReference type="Gene3D" id="3.40.50.300">
    <property type="entry name" value="P-loop containing nucleotide triphosphate hydrolases"/>
    <property type="match status" value="1"/>
</dbReference>
<dbReference type="Gene3D" id="2.60.120.920">
    <property type="match status" value="1"/>
</dbReference>
<feature type="non-terminal residue" evidence="3">
    <location>
        <position position="1"/>
    </location>
</feature>
<dbReference type="Pfam" id="PF00622">
    <property type="entry name" value="SPRY"/>
    <property type="match status" value="1"/>
</dbReference>
<organism evidence="3 4">
    <name type="scientific">Asarcornis scutulata</name>
    <dbReference type="NCBI Taxonomy" id="75869"/>
    <lineage>
        <taxon>Eukaryota</taxon>
        <taxon>Metazoa</taxon>
        <taxon>Chordata</taxon>
        <taxon>Craniata</taxon>
        <taxon>Vertebrata</taxon>
        <taxon>Euteleostomi</taxon>
        <taxon>Archelosauria</taxon>
        <taxon>Archosauria</taxon>
        <taxon>Dinosauria</taxon>
        <taxon>Saurischia</taxon>
        <taxon>Theropoda</taxon>
        <taxon>Coelurosauria</taxon>
        <taxon>Aves</taxon>
        <taxon>Neognathae</taxon>
        <taxon>Galloanserae</taxon>
        <taxon>Anseriformes</taxon>
        <taxon>Anatidae</taxon>
        <taxon>Anatinae</taxon>
        <taxon>Asarcornis</taxon>
    </lineage>
</organism>
<evidence type="ECO:0000313" key="3">
    <source>
        <dbReference type="EMBL" id="NWZ30216.1"/>
    </source>
</evidence>
<evidence type="ECO:0000256" key="1">
    <source>
        <dbReference type="SAM" id="MobiDB-lite"/>
    </source>
</evidence>
<dbReference type="GO" id="GO:0005634">
    <property type="term" value="C:nucleus"/>
    <property type="evidence" value="ECO:0007669"/>
    <property type="project" value="TreeGrafter"/>
</dbReference>
<feature type="domain" description="SPRY" evidence="2">
    <location>
        <begin position="5"/>
        <end position="53"/>
    </location>
</feature>
<dbReference type="SUPFAM" id="SSF49899">
    <property type="entry name" value="Concanavalin A-like lectins/glucanases"/>
    <property type="match status" value="1"/>
</dbReference>
<feature type="compositionally biased region" description="Pro residues" evidence="1">
    <location>
        <begin position="186"/>
        <end position="200"/>
    </location>
</feature>
<dbReference type="GO" id="GO:0000380">
    <property type="term" value="P:alternative mRNA splicing, via spliceosome"/>
    <property type="evidence" value="ECO:0007669"/>
    <property type="project" value="TreeGrafter"/>
</dbReference>
<dbReference type="EMBL" id="VZSO01007937">
    <property type="protein sequence ID" value="NWZ30216.1"/>
    <property type="molecule type" value="Genomic_DNA"/>
</dbReference>
<evidence type="ECO:0000259" key="2">
    <source>
        <dbReference type="Pfam" id="PF00622"/>
    </source>
</evidence>
<dbReference type="InterPro" id="IPR003877">
    <property type="entry name" value="SPRY_dom"/>
</dbReference>
<gene>
    <name evidence="3" type="primary">Hnrnpul1</name>
    <name evidence="3" type="ORF">ASASCU_R15216</name>
</gene>
<sequence length="251" mass="27950">DFECGEEVEMSFMKNGKWLGVAYRVRKEALGGRALFPHVLVKNCAIEFNFGQRDATYFAVPPGFTFIQHLPVAERVRGTLGPKSKAECEILMMVGLPAAGKTTWAVKHAAANPSKKYNILGTNAIMDKMRVMGLRRQRNYAGRWDVLIQQATQCLNRLIQIAARKRRNYILDQVWGGGTHNHRDPLPPPGGTRPPGPPPRGCHDPKSFPCSVFELPDELLEGFFSQTALPQSPKRPSRVPNTPPKSQITPP</sequence>
<feature type="non-terminal residue" evidence="3">
    <location>
        <position position="251"/>
    </location>
</feature>
<keyword evidence="4" id="KW-1185">Reference proteome</keyword>
<name>A0A7K7LHS3_9AVES</name>
<comment type="caution">
    <text evidence="3">The sequence shown here is derived from an EMBL/GenBank/DDBJ whole genome shotgun (WGS) entry which is preliminary data.</text>
</comment>
<dbReference type="PANTHER" id="PTHR12381">
    <property type="entry name" value="HETEROGENEOUS NUCLEAR RIBONUCLEOPROTEIN U FAMILY MEMBER"/>
    <property type="match status" value="1"/>
</dbReference>
<feature type="region of interest" description="Disordered" evidence="1">
    <location>
        <begin position="177"/>
        <end position="207"/>
    </location>
</feature>
<protein>
    <submittedName>
        <fullName evidence="3">HNRL1 protein</fullName>
    </submittedName>
</protein>
<evidence type="ECO:0000313" key="4">
    <source>
        <dbReference type="Proteomes" id="UP000525565"/>
    </source>
</evidence>
<proteinExistence type="predicted"/>
<dbReference type="InterPro" id="IPR043136">
    <property type="entry name" value="B30.2/SPRY_sf"/>
</dbReference>
<dbReference type="Proteomes" id="UP000525565">
    <property type="component" value="Unassembled WGS sequence"/>
</dbReference>
<dbReference type="InterPro" id="IPR013320">
    <property type="entry name" value="ConA-like_dom_sf"/>
</dbReference>
<dbReference type="Pfam" id="PF13671">
    <property type="entry name" value="AAA_33"/>
    <property type="match status" value="1"/>
</dbReference>
<dbReference type="GO" id="GO:0003723">
    <property type="term" value="F:RNA binding"/>
    <property type="evidence" value="ECO:0007669"/>
    <property type="project" value="TreeGrafter"/>
</dbReference>